<organism evidence="1 2">
    <name type="scientific">Brassica campestris</name>
    <name type="common">Field mustard</name>
    <dbReference type="NCBI Taxonomy" id="3711"/>
    <lineage>
        <taxon>Eukaryota</taxon>
        <taxon>Viridiplantae</taxon>
        <taxon>Streptophyta</taxon>
        <taxon>Embryophyta</taxon>
        <taxon>Tracheophyta</taxon>
        <taxon>Spermatophyta</taxon>
        <taxon>Magnoliopsida</taxon>
        <taxon>eudicotyledons</taxon>
        <taxon>Gunneridae</taxon>
        <taxon>Pentapetalae</taxon>
        <taxon>rosids</taxon>
        <taxon>malvids</taxon>
        <taxon>Brassicales</taxon>
        <taxon>Brassicaceae</taxon>
        <taxon>Brassiceae</taxon>
        <taxon>Brassica</taxon>
    </lineage>
</organism>
<name>M4DLG3_BRACM</name>
<evidence type="ECO:0000313" key="1">
    <source>
        <dbReference type="EnsemblPlants" id="Bra017344.1-P"/>
    </source>
</evidence>
<dbReference type="HOGENOM" id="CLU_2240387_0_0_1"/>
<dbReference type="EnsemblPlants" id="Bra017344.1">
    <property type="protein sequence ID" value="Bra017344.1-P"/>
    <property type="gene ID" value="Bra017344"/>
</dbReference>
<evidence type="ECO:0000313" key="2">
    <source>
        <dbReference type="Proteomes" id="UP000011750"/>
    </source>
</evidence>
<keyword evidence="2" id="KW-1185">Reference proteome</keyword>
<accession>M4DLG3</accession>
<protein>
    <submittedName>
        <fullName evidence="1">Uncharacterized protein</fullName>
    </submittedName>
</protein>
<proteinExistence type="predicted"/>
<sequence length="105" mass="11636">MANSSVLFADLKAGLLSSTIELRLLRFWEATNGGGELMGVDKHLLDAQICDQNTAELFPDDNDNIYEAEETYESTERVEAVYPLLKDVGLSPDMPFCVDCVFEGL</sequence>
<dbReference type="InParanoid" id="M4DLG3"/>
<reference evidence="1 2" key="1">
    <citation type="journal article" date="2011" name="Nat. Genet.">
        <title>The genome of the mesopolyploid crop species Brassica rapa.</title>
        <authorList>
            <consortium name="Brassica rapa Genome Sequencing Project Consortium"/>
            <person name="Wang X."/>
            <person name="Wang H."/>
            <person name="Wang J."/>
            <person name="Sun R."/>
            <person name="Wu J."/>
            <person name="Liu S."/>
            <person name="Bai Y."/>
            <person name="Mun J.H."/>
            <person name="Bancroft I."/>
            <person name="Cheng F."/>
            <person name="Huang S."/>
            <person name="Li X."/>
            <person name="Hua W."/>
            <person name="Wang J."/>
            <person name="Wang X."/>
            <person name="Freeling M."/>
            <person name="Pires J.C."/>
            <person name="Paterson A.H."/>
            <person name="Chalhoub B."/>
            <person name="Wang B."/>
            <person name="Hayward A."/>
            <person name="Sharpe A.G."/>
            <person name="Park B.S."/>
            <person name="Weisshaar B."/>
            <person name="Liu B."/>
            <person name="Li B."/>
            <person name="Liu B."/>
            <person name="Tong C."/>
            <person name="Song C."/>
            <person name="Duran C."/>
            <person name="Peng C."/>
            <person name="Geng C."/>
            <person name="Koh C."/>
            <person name="Lin C."/>
            <person name="Edwards D."/>
            <person name="Mu D."/>
            <person name="Shen D."/>
            <person name="Soumpourou E."/>
            <person name="Li F."/>
            <person name="Fraser F."/>
            <person name="Conant G."/>
            <person name="Lassalle G."/>
            <person name="King G.J."/>
            <person name="Bonnema G."/>
            <person name="Tang H."/>
            <person name="Wang H."/>
            <person name="Belcram H."/>
            <person name="Zhou H."/>
            <person name="Hirakawa H."/>
            <person name="Abe H."/>
            <person name="Guo H."/>
            <person name="Wang H."/>
            <person name="Jin H."/>
            <person name="Parkin I.A."/>
            <person name="Batley J."/>
            <person name="Kim J.S."/>
            <person name="Just J."/>
            <person name="Li J."/>
            <person name="Xu J."/>
            <person name="Deng J."/>
            <person name="Kim J.A."/>
            <person name="Li J."/>
            <person name="Yu J."/>
            <person name="Meng J."/>
            <person name="Wang J."/>
            <person name="Min J."/>
            <person name="Poulain J."/>
            <person name="Wang J."/>
            <person name="Hatakeyama K."/>
            <person name="Wu K."/>
            <person name="Wang L."/>
            <person name="Fang L."/>
            <person name="Trick M."/>
            <person name="Links M.G."/>
            <person name="Zhao M."/>
            <person name="Jin M."/>
            <person name="Ramchiary N."/>
            <person name="Drou N."/>
            <person name="Berkman P.J."/>
            <person name="Cai Q."/>
            <person name="Huang Q."/>
            <person name="Li R."/>
            <person name="Tabata S."/>
            <person name="Cheng S."/>
            <person name="Zhang S."/>
            <person name="Zhang S."/>
            <person name="Huang S."/>
            <person name="Sato S."/>
            <person name="Sun S."/>
            <person name="Kwon S.J."/>
            <person name="Choi S.R."/>
            <person name="Lee T.H."/>
            <person name="Fan W."/>
            <person name="Zhao X."/>
            <person name="Tan X."/>
            <person name="Xu X."/>
            <person name="Wang Y."/>
            <person name="Qiu Y."/>
            <person name="Yin Y."/>
            <person name="Li Y."/>
            <person name="Du Y."/>
            <person name="Liao Y."/>
            <person name="Lim Y."/>
            <person name="Narusaka Y."/>
            <person name="Wang Y."/>
            <person name="Wang Z."/>
            <person name="Li Z."/>
            <person name="Wang Z."/>
            <person name="Xiong Z."/>
            <person name="Zhang Z."/>
        </authorList>
    </citation>
    <scope>NUCLEOTIDE SEQUENCE [LARGE SCALE GENOMIC DNA]</scope>
    <source>
        <strain evidence="1 2">cv. Chiifu-401-42</strain>
    </source>
</reference>
<dbReference type="AlphaFoldDB" id="M4DLG3"/>
<reference evidence="1" key="3">
    <citation type="submission" date="2023-03" db="UniProtKB">
        <authorList>
            <consortium name="EnsemblPlants"/>
        </authorList>
    </citation>
    <scope>IDENTIFICATION</scope>
    <source>
        <strain evidence="1">cv. Chiifu-401-42</strain>
    </source>
</reference>
<reference evidence="1 2" key="2">
    <citation type="journal article" date="2018" name="Hortic Res">
        <title>Improved Brassica rapa reference genome by single-molecule sequencing and chromosome conformation capture technologies.</title>
        <authorList>
            <person name="Zhang L."/>
            <person name="Cai X."/>
            <person name="Wu J."/>
            <person name="Liu M."/>
            <person name="Grob S."/>
            <person name="Cheng F."/>
            <person name="Liang J."/>
            <person name="Cai C."/>
            <person name="Liu Z."/>
            <person name="Liu B."/>
            <person name="Wang F."/>
            <person name="Li S."/>
            <person name="Liu F."/>
            <person name="Li X."/>
            <person name="Cheng L."/>
            <person name="Yang W."/>
            <person name="Li M.H."/>
            <person name="Grossniklaus U."/>
            <person name="Zheng H."/>
            <person name="Wang X."/>
        </authorList>
    </citation>
    <scope>NUCLEOTIDE SEQUENCE [LARGE SCALE GENOMIC DNA]</scope>
    <source>
        <strain evidence="1 2">cv. Chiifu-401-42</strain>
    </source>
</reference>
<dbReference type="Gramene" id="Bra017344.1">
    <property type="protein sequence ID" value="Bra017344.1-P"/>
    <property type="gene ID" value="Bra017344"/>
</dbReference>
<dbReference type="Proteomes" id="UP000011750">
    <property type="component" value="Chromosome A09"/>
</dbReference>